<feature type="binding site" evidence="7 8">
    <location>
        <position position="59"/>
    </location>
    <ligand>
        <name>S-adenosyl-L-methionine</name>
        <dbReference type="ChEBI" id="CHEBI:59789"/>
    </ligand>
</feature>
<evidence type="ECO:0000256" key="2">
    <source>
        <dbReference type="ARBA" id="ARBA00022552"/>
    </source>
</evidence>
<evidence type="ECO:0000259" key="9">
    <source>
        <dbReference type="SMART" id="SM00650"/>
    </source>
</evidence>
<dbReference type="NCBIfam" id="TIGR00755">
    <property type="entry name" value="ksgA"/>
    <property type="match status" value="1"/>
</dbReference>
<dbReference type="CDD" id="cd02440">
    <property type="entry name" value="AdoMet_MTases"/>
    <property type="match status" value="1"/>
</dbReference>
<feature type="binding site" evidence="7 8">
    <location>
        <position position="34"/>
    </location>
    <ligand>
        <name>S-adenosyl-L-methionine</name>
        <dbReference type="ChEBI" id="CHEBI:59789"/>
    </ligand>
</feature>
<comment type="function">
    <text evidence="7">Specifically dimethylates two adjacent adenosines (A1518 and A1519) in the loop of a conserved hairpin near the 3'-end of 16S rRNA in the 30S particle. May play a critical role in biogenesis of 30S subunits.</text>
</comment>
<dbReference type="SMART" id="SM00650">
    <property type="entry name" value="rADc"/>
    <property type="match status" value="1"/>
</dbReference>
<organism evidence="10 11">
    <name type="scientific">Candidatus Mailhella merdigallinarum</name>
    <dbReference type="NCBI Taxonomy" id="2838658"/>
    <lineage>
        <taxon>Bacteria</taxon>
        <taxon>Pseudomonadati</taxon>
        <taxon>Thermodesulfobacteriota</taxon>
        <taxon>Desulfovibrionia</taxon>
        <taxon>Desulfovibrionales</taxon>
        <taxon>Desulfovibrionaceae</taxon>
        <taxon>Mailhella</taxon>
    </lineage>
</organism>
<dbReference type="InterPro" id="IPR020598">
    <property type="entry name" value="rRNA_Ade_methylase_Trfase_N"/>
</dbReference>
<proteinExistence type="inferred from homology"/>
<dbReference type="InterPro" id="IPR001737">
    <property type="entry name" value="KsgA/Erm"/>
</dbReference>
<keyword evidence="4 7" id="KW-0808">Transferase</keyword>
<dbReference type="HAMAP" id="MF_00607">
    <property type="entry name" value="16SrRNA_methyltr_A"/>
    <property type="match status" value="1"/>
</dbReference>
<evidence type="ECO:0000256" key="3">
    <source>
        <dbReference type="ARBA" id="ARBA00022603"/>
    </source>
</evidence>
<dbReference type="Gene3D" id="1.10.8.100">
    <property type="entry name" value="Ribosomal RNA adenine dimethylase-like, domain 2"/>
    <property type="match status" value="1"/>
</dbReference>
<dbReference type="PANTHER" id="PTHR11727:SF7">
    <property type="entry name" value="DIMETHYLADENOSINE TRANSFERASE-RELATED"/>
    <property type="match status" value="1"/>
</dbReference>
<protein>
    <recommendedName>
        <fullName evidence="7">Ribosomal RNA small subunit methyltransferase A</fullName>
        <ecNumber evidence="7">2.1.1.182</ecNumber>
    </recommendedName>
    <alternativeName>
        <fullName evidence="7">16S rRNA (adenine(1518)-N(6)/adenine(1519)-N(6))-dimethyltransferase</fullName>
    </alternativeName>
    <alternativeName>
        <fullName evidence="7">16S rRNA dimethyladenosine transferase</fullName>
    </alternativeName>
    <alternativeName>
        <fullName evidence="7">16S rRNA dimethylase</fullName>
    </alternativeName>
    <alternativeName>
        <fullName evidence="7">S-adenosylmethionine-6-N', N'-adenosyl(rRNA) dimethyltransferase</fullName>
    </alternativeName>
</protein>
<feature type="binding site" evidence="7 8">
    <location>
        <position position="122"/>
    </location>
    <ligand>
        <name>S-adenosyl-L-methionine</name>
        <dbReference type="ChEBI" id="CHEBI:59789"/>
    </ligand>
</feature>
<dbReference type="GO" id="GO:0005829">
    <property type="term" value="C:cytosol"/>
    <property type="evidence" value="ECO:0007669"/>
    <property type="project" value="TreeGrafter"/>
</dbReference>
<gene>
    <name evidence="7 10" type="primary">rsmA</name>
    <name evidence="7" type="synonym">ksgA</name>
    <name evidence="10" type="ORF">H9962_04675</name>
</gene>
<dbReference type="InterPro" id="IPR023165">
    <property type="entry name" value="rRNA_Ade_diMease-like_C"/>
</dbReference>
<dbReference type="PANTHER" id="PTHR11727">
    <property type="entry name" value="DIMETHYLADENOSINE TRANSFERASE"/>
    <property type="match status" value="1"/>
</dbReference>
<comment type="catalytic activity">
    <reaction evidence="7">
        <text>adenosine(1518)/adenosine(1519) in 16S rRNA + 4 S-adenosyl-L-methionine = N(6)-dimethyladenosine(1518)/N(6)-dimethyladenosine(1519) in 16S rRNA + 4 S-adenosyl-L-homocysteine + 4 H(+)</text>
        <dbReference type="Rhea" id="RHEA:19609"/>
        <dbReference type="Rhea" id="RHEA-COMP:10232"/>
        <dbReference type="Rhea" id="RHEA-COMP:10233"/>
        <dbReference type="ChEBI" id="CHEBI:15378"/>
        <dbReference type="ChEBI" id="CHEBI:57856"/>
        <dbReference type="ChEBI" id="CHEBI:59789"/>
        <dbReference type="ChEBI" id="CHEBI:74411"/>
        <dbReference type="ChEBI" id="CHEBI:74493"/>
        <dbReference type="EC" id="2.1.1.182"/>
    </reaction>
</comment>
<dbReference type="EMBL" id="DXAN01000014">
    <property type="protein sequence ID" value="HJA08469.1"/>
    <property type="molecule type" value="Genomic_DNA"/>
</dbReference>
<feature type="binding site" evidence="7 8">
    <location>
        <position position="104"/>
    </location>
    <ligand>
        <name>S-adenosyl-L-methionine</name>
        <dbReference type="ChEBI" id="CHEBI:59789"/>
    </ligand>
</feature>
<feature type="binding site" evidence="7 8">
    <location>
        <position position="32"/>
    </location>
    <ligand>
        <name>S-adenosyl-L-methionine</name>
        <dbReference type="ChEBI" id="CHEBI:59789"/>
    </ligand>
</feature>
<dbReference type="Gene3D" id="3.40.50.150">
    <property type="entry name" value="Vaccinia Virus protein VP39"/>
    <property type="match status" value="1"/>
</dbReference>
<comment type="caution">
    <text evidence="10">The sequence shown here is derived from an EMBL/GenBank/DDBJ whole genome shotgun (WGS) entry which is preliminary data.</text>
</comment>
<feature type="binding site" evidence="7 8">
    <location>
        <position position="81"/>
    </location>
    <ligand>
        <name>S-adenosyl-L-methionine</name>
        <dbReference type="ChEBI" id="CHEBI:59789"/>
    </ligand>
</feature>
<keyword evidence="6 7" id="KW-0694">RNA-binding</keyword>
<dbReference type="AlphaFoldDB" id="A0A9D2HDE7"/>
<dbReference type="Pfam" id="PF00398">
    <property type="entry name" value="RrnaAD"/>
    <property type="match status" value="1"/>
</dbReference>
<dbReference type="Proteomes" id="UP000824225">
    <property type="component" value="Unassembled WGS sequence"/>
</dbReference>
<name>A0A9D2HDE7_9BACT</name>
<dbReference type="EC" id="2.1.1.182" evidence="7"/>
<keyword evidence="1 7" id="KW-0963">Cytoplasm</keyword>
<comment type="similarity">
    <text evidence="7">Belongs to the class I-like SAM-binding methyltransferase superfamily. rRNA adenine N(6)-methyltransferase family. RsmA subfamily.</text>
</comment>
<keyword evidence="5 7" id="KW-0949">S-adenosyl-L-methionine</keyword>
<dbReference type="InterPro" id="IPR020596">
    <property type="entry name" value="rRNA_Ade_Mease_Trfase_CS"/>
</dbReference>
<dbReference type="PROSITE" id="PS01131">
    <property type="entry name" value="RRNA_A_DIMETH"/>
    <property type="match status" value="1"/>
</dbReference>
<sequence length="288" mass="31532">MPSEFCPCAVHASDSEPAARGRAHPKKSLGQHFLRDEGACRRIVDLARVEAGDQVLEIGPGRGALTRFLRPLPWSRLILVEKDDALAAEHAARPLPGLQVVHGDALAFDWTSLAGGWKIVGNLPYNVASPLMWDIVSRVPELRRAVFMIQKEVADRILAEPGGRAYGALSAWMRSFVAPARGFTLGPAAFSPPPKVDSAVVTLTPLPPEQRPQRPDALAVLIKVCFGRRRKQLQGILRRAFPDLPTADILTDLNLKPDRRPETLTPQDFQRLADKVLPPAADTAHETT</sequence>
<evidence type="ECO:0000256" key="4">
    <source>
        <dbReference type="ARBA" id="ARBA00022679"/>
    </source>
</evidence>
<dbReference type="InterPro" id="IPR029063">
    <property type="entry name" value="SAM-dependent_MTases_sf"/>
</dbReference>
<keyword evidence="2 7" id="KW-0698">rRNA processing</keyword>
<keyword evidence="3 7" id="KW-0489">Methyltransferase</keyword>
<accession>A0A9D2HDE7</accession>
<dbReference type="SUPFAM" id="SSF53335">
    <property type="entry name" value="S-adenosyl-L-methionine-dependent methyltransferases"/>
    <property type="match status" value="1"/>
</dbReference>
<feature type="domain" description="Ribosomal RNA adenine methylase transferase N-terminal" evidence="9">
    <location>
        <begin position="39"/>
        <end position="207"/>
    </location>
</feature>
<dbReference type="PROSITE" id="PS51689">
    <property type="entry name" value="SAM_RNA_A_N6_MT"/>
    <property type="match status" value="1"/>
</dbReference>
<evidence type="ECO:0000256" key="1">
    <source>
        <dbReference type="ARBA" id="ARBA00022490"/>
    </source>
</evidence>
<dbReference type="GO" id="GO:0003723">
    <property type="term" value="F:RNA binding"/>
    <property type="evidence" value="ECO:0007669"/>
    <property type="project" value="UniProtKB-UniRule"/>
</dbReference>
<evidence type="ECO:0000313" key="11">
    <source>
        <dbReference type="Proteomes" id="UP000824225"/>
    </source>
</evidence>
<evidence type="ECO:0000313" key="10">
    <source>
        <dbReference type="EMBL" id="HJA08469.1"/>
    </source>
</evidence>
<evidence type="ECO:0000256" key="8">
    <source>
        <dbReference type="PROSITE-ProRule" id="PRU01026"/>
    </source>
</evidence>
<reference evidence="10" key="1">
    <citation type="journal article" date="2021" name="PeerJ">
        <title>Extensive microbial diversity within the chicken gut microbiome revealed by metagenomics and culture.</title>
        <authorList>
            <person name="Gilroy R."/>
            <person name="Ravi A."/>
            <person name="Getino M."/>
            <person name="Pursley I."/>
            <person name="Horton D.L."/>
            <person name="Alikhan N.F."/>
            <person name="Baker D."/>
            <person name="Gharbi K."/>
            <person name="Hall N."/>
            <person name="Watson M."/>
            <person name="Adriaenssens E.M."/>
            <person name="Foster-Nyarko E."/>
            <person name="Jarju S."/>
            <person name="Secka A."/>
            <person name="Antonio M."/>
            <person name="Oren A."/>
            <person name="Chaudhuri R.R."/>
            <person name="La Ragione R."/>
            <person name="Hildebrand F."/>
            <person name="Pallen M.J."/>
        </authorList>
    </citation>
    <scope>NUCLEOTIDE SEQUENCE</scope>
    <source>
        <strain evidence="10">CHK186-16707</strain>
    </source>
</reference>
<evidence type="ECO:0000256" key="7">
    <source>
        <dbReference type="HAMAP-Rule" id="MF_00607"/>
    </source>
</evidence>
<evidence type="ECO:0000256" key="5">
    <source>
        <dbReference type="ARBA" id="ARBA00022691"/>
    </source>
</evidence>
<dbReference type="InterPro" id="IPR011530">
    <property type="entry name" value="rRNA_adenine_dimethylase"/>
</dbReference>
<comment type="subcellular location">
    <subcellularLocation>
        <location evidence="7">Cytoplasm</location>
    </subcellularLocation>
</comment>
<evidence type="ECO:0000256" key="6">
    <source>
        <dbReference type="ARBA" id="ARBA00022884"/>
    </source>
</evidence>
<reference evidence="10" key="2">
    <citation type="submission" date="2021-04" db="EMBL/GenBank/DDBJ databases">
        <authorList>
            <person name="Gilroy R."/>
        </authorList>
    </citation>
    <scope>NUCLEOTIDE SEQUENCE</scope>
    <source>
        <strain evidence="10">CHK186-16707</strain>
    </source>
</reference>
<dbReference type="GO" id="GO:0052908">
    <property type="term" value="F:16S rRNA (adenine(1518)-N(6)/adenine(1519)-N(6))-dimethyltransferase activity"/>
    <property type="evidence" value="ECO:0007669"/>
    <property type="project" value="UniProtKB-EC"/>
</dbReference>